<dbReference type="GO" id="GO:0046872">
    <property type="term" value="F:metal ion binding"/>
    <property type="evidence" value="ECO:0007669"/>
    <property type="project" value="UniProtKB-KW"/>
</dbReference>
<dbReference type="SUPFAM" id="SSF51621">
    <property type="entry name" value="Phosphoenolpyruvate/pyruvate domain"/>
    <property type="match status" value="1"/>
</dbReference>
<evidence type="ECO:0000256" key="9">
    <source>
        <dbReference type="ARBA" id="ARBA00022490"/>
    </source>
</evidence>
<accession>A0AAN4UD25</accession>
<evidence type="ECO:0000256" key="13">
    <source>
        <dbReference type="ARBA" id="ARBA00022723"/>
    </source>
</evidence>
<dbReference type="PANTHER" id="PTHR46244">
    <property type="entry name" value="PHOSPHOENOLPYRUVATE-PROTEIN PHOSPHOTRANSFERASE"/>
    <property type="match status" value="1"/>
</dbReference>
<dbReference type="SUPFAM" id="SSF47831">
    <property type="entry name" value="Enzyme I of the PEP:sugar phosphotransferase system HPr-binding (sub)domain"/>
    <property type="match status" value="1"/>
</dbReference>
<comment type="catalytic activity">
    <reaction evidence="1 17">
        <text>L-histidyl-[protein] + phosphoenolpyruvate = N(pros)-phospho-L-histidyl-[protein] + pyruvate</text>
        <dbReference type="Rhea" id="RHEA:23880"/>
        <dbReference type="Rhea" id="RHEA-COMP:9745"/>
        <dbReference type="Rhea" id="RHEA-COMP:9746"/>
        <dbReference type="ChEBI" id="CHEBI:15361"/>
        <dbReference type="ChEBI" id="CHEBI:29979"/>
        <dbReference type="ChEBI" id="CHEBI:58702"/>
        <dbReference type="ChEBI" id="CHEBI:64837"/>
        <dbReference type="EC" id="2.7.3.9"/>
    </reaction>
</comment>
<evidence type="ECO:0000256" key="7">
    <source>
        <dbReference type="ARBA" id="ARBA00016544"/>
    </source>
</evidence>
<comment type="function">
    <text evidence="3 17">General (non sugar-specific) component of the phosphoenolpyruvate-dependent sugar phosphotransferase system (sugar PTS). This major carbohydrate active-transport system catalyzes the phosphorylation of incoming sugar substrates concomitantly with their translocation across the cell membrane. Enzyme I transfers the phosphoryl group from phosphoenolpyruvate (PEP) to the phosphoryl carrier protein (HPr).</text>
</comment>
<evidence type="ECO:0000256" key="11">
    <source>
        <dbReference type="ARBA" id="ARBA00022679"/>
    </source>
</evidence>
<dbReference type="InterPro" id="IPR008279">
    <property type="entry name" value="PEP-util_enz_mobile_dom"/>
</dbReference>
<dbReference type="InterPro" id="IPR036637">
    <property type="entry name" value="Phosphohistidine_dom_sf"/>
</dbReference>
<dbReference type="InterPro" id="IPR023151">
    <property type="entry name" value="PEP_util_CS"/>
</dbReference>
<dbReference type="Pfam" id="PF00391">
    <property type="entry name" value="PEP-utilizers"/>
    <property type="match status" value="1"/>
</dbReference>
<evidence type="ECO:0000256" key="10">
    <source>
        <dbReference type="ARBA" id="ARBA00022597"/>
    </source>
</evidence>
<dbReference type="InterPro" id="IPR018274">
    <property type="entry name" value="PEP_util_AS"/>
</dbReference>
<dbReference type="PIRSF" id="PIRSF000732">
    <property type="entry name" value="PTS_enzyme_I"/>
    <property type="match status" value="1"/>
</dbReference>
<dbReference type="Pfam" id="PF02896">
    <property type="entry name" value="PEP-utilizers_C"/>
    <property type="match status" value="1"/>
</dbReference>
<dbReference type="InterPro" id="IPR000121">
    <property type="entry name" value="PEP_util_C"/>
</dbReference>
<dbReference type="Proteomes" id="UP000886607">
    <property type="component" value="Unassembled WGS sequence"/>
</dbReference>
<dbReference type="EMBL" id="BKBQ01000038">
    <property type="protein sequence ID" value="GEQ55233.1"/>
    <property type="molecule type" value="Genomic_DNA"/>
</dbReference>
<keyword evidence="8 17" id="KW-0813">Transport</keyword>
<evidence type="ECO:0000259" key="22">
    <source>
        <dbReference type="Pfam" id="PF00391"/>
    </source>
</evidence>
<comment type="similarity">
    <text evidence="5 17">Belongs to the PEP-utilizing enzyme family.</text>
</comment>
<evidence type="ECO:0000256" key="20">
    <source>
        <dbReference type="PIRSR" id="PIRSR000732-3"/>
    </source>
</evidence>
<evidence type="ECO:0000256" key="18">
    <source>
        <dbReference type="PIRSR" id="PIRSR000732-1"/>
    </source>
</evidence>
<evidence type="ECO:0000256" key="14">
    <source>
        <dbReference type="ARBA" id="ARBA00022777"/>
    </source>
</evidence>
<feature type="domain" description="PEP-utilising enzyme mobile" evidence="22">
    <location>
        <begin position="155"/>
        <end position="227"/>
    </location>
</feature>
<evidence type="ECO:0000256" key="6">
    <source>
        <dbReference type="ARBA" id="ARBA00012232"/>
    </source>
</evidence>
<proteinExistence type="inferred from homology"/>
<evidence type="ECO:0000313" key="28">
    <source>
        <dbReference type="Proteomes" id="UP000886607"/>
    </source>
</evidence>
<keyword evidence="10 17" id="KW-0762">Sugar transport</keyword>
<dbReference type="EC" id="2.7.3.9" evidence="6 17"/>
<comment type="cofactor">
    <cofactor evidence="2 17 20">
        <name>Mg(2+)</name>
        <dbReference type="ChEBI" id="CHEBI:18420"/>
    </cofactor>
</comment>
<name>A0AAN4UD25_9ENTE</name>
<dbReference type="RefSeq" id="WP_202584383.1">
    <property type="nucleotide sequence ID" value="NZ_BKBO01000038.1"/>
</dbReference>
<dbReference type="Pfam" id="PF05524">
    <property type="entry name" value="PEP-utilisers_N"/>
    <property type="match status" value="1"/>
</dbReference>
<dbReference type="InterPro" id="IPR008731">
    <property type="entry name" value="PTS_EIN"/>
</dbReference>
<feature type="coiled-coil region" evidence="21">
    <location>
        <begin position="34"/>
        <end position="111"/>
    </location>
</feature>
<dbReference type="GO" id="GO:0016301">
    <property type="term" value="F:kinase activity"/>
    <property type="evidence" value="ECO:0007669"/>
    <property type="project" value="UniProtKB-KW"/>
</dbReference>
<dbReference type="Gene3D" id="3.20.20.60">
    <property type="entry name" value="Phosphoenolpyruvate-binding domains"/>
    <property type="match status" value="1"/>
</dbReference>
<evidence type="ECO:0000313" key="26">
    <source>
        <dbReference type="EMBL" id="GEQ55233.1"/>
    </source>
</evidence>
<evidence type="ECO:0000256" key="12">
    <source>
        <dbReference type="ARBA" id="ARBA00022683"/>
    </source>
</evidence>
<evidence type="ECO:0000256" key="21">
    <source>
        <dbReference type="SAM" id="Coils"/>
    </source>
</evidence>
<keyword evidence="15 17" id="KW-0460">Magnesium</keyword>
<feature type="binding site" evidence="19">
    <location>
        <position position="298"/>
    </location>
    <ligand>
        <name>phosphoenolpyruvate</name>
        <dbReference type="ChEBI" id="CHEBI:58702"/>
    </ligand>
</feature>
<dbReference type="PROSITE" id="PS00370">
    <property type="entry name" value="PEP_ENZYMES_PHOS_SITE"/>
    <property type="match status" value="1"/>
</dbReference>
<dbReference type="PANTHER" id="PTHR46244:SF3">
    <property type="entry name" value="PHOSPHOENOLPYRUVATE-PROTEIN PHOSPHOTRANSFERASE"/>
    <property type="match status" value="1"/>
</dbReference>
<keyword evidence="13 17" id="KW-0479">Metal-binding</keyword>
<dbReference type="Proteomes" id="UP000886597">
    <property type="component" value="Unassembled WGS sequence"/>
</dbReference>
<keyword evidence="12 17" id="KW-0598">Phosphotransferase system</keyword>
<dbReference type="InterPro" id="IPR024692">
    <property type="entry name" value="PTS_EI"/>
</dbReference>
<dbReference type="InterPro" id="IPR015813">
    <property type="entry name" value="Pyrv/PenolPyrv_kinase-like_dom"/>
</dbReference>
<reference evidence="26" key="1">
    <citation type="submission" date="2019-08" db="EMBL/GenBank/DDBJ databases">
        <authorList>
            <person name="Ishikawa M."/>
            <person name="Suzuki T."/>
            <person name="Matsutani M."/>
        </authorList>
    </citation>
    <scope>NUCLEOTIDE SEQUENCE</scope>
    <source>
        <strain evidence="26">7C1</strain>
        <strain evidence="25">8C4</strain>
    </source>
</reference>
<protein>
    <recommendedName>
        <fullName evidence="7 17">Phosphoenolpyruvate-protein phosphotransferase</fullName>
        <ecNumber evidence="6 17">2.7.3.9</ecNumber>
    </recommendedName>
    <alternativeName>
        <fullName evidence="16 17">Phosphotransferase system, enzyme I</fullName>
    </alternativeName>
</protein>
<sequence>MADMLKGIAASDGVAVAKAYLLVEPDLTFSKVTVEDLDKENSRLDDALKASEKELQKIREKAAEALGESEAQVFDAHLMVVNDPEMTGQIKQNISDNKVNAEQALKDVTDMYISMFEAMEDNSYMQERAADIRDVSKRILAHLLGVTLPDPSMIDEEVVIVAHDLTPSDTAQLDRNFVKAFVTDIGGRTSHSAIMARSLEIPAIVGSKKITEQAEEGDIIAVNGIEGTAIVNPTEEQIAEYNEAGKKFAEQKEEWNKLKDAKTVTKDGKHFDLAANIGTPKDLSSVHDNGAEAVGLYRTEFLYMDSSDFPTEEDQFNAYKKVLEGMDGSPVVVRTMDIGGDKKLPYLDLPDEMNPFLGYRALRISLSQLGEGMFRTQLRALLRASVYGELRIMFPMVATLQEFRAAKKMYNEERQKLIDQGYGVSNSIQLGIMIEIPASAVLADRFAKEVDFFSIGTNDLIQYTMAADRMNEQVSYLYQPYNPAILRLVKNVVDAAHKEGKWTGMCGEMAGDQIAVPLLMGIGLDEFSMSATSILKTRSLMKKLDTEKMQELANRALNDCDTVDEVIALVEEYVG</sequence>
<evidence type="ECO:0000256" key="1">
    <source>
        <dbReference type="ARBA" id="ARBA00000683"/>
    </source>
</evidence>
<keyword evidence="14 17" id="KW-0418">Kinase</keyword>
<dbReference type="AlphaFoldDB" id="A0AAN4UD25"/>
<dbReference type="EMBL" id="BKBO01000038">
    <property type="protein sequence ID" value="GEQ50198.1"/>
    <property type="molecule type" value="Genomic_DNA"/>
</dbReference>
<dbReference type="InterPro" id="IPR050499">
    <property type="entry name" value="PEP-utilizing_PTS_enzyme"/>
</dbReference>
<feature type="domain" description="Phosphotransferase system enzyme I N-terminal" evidence="24">
    <location>
        <begin position="6"/>
        <end position="128"/>
    </location>
</feature>
<dbReference type="PROSITE" id="PS00742">
    <property type="entry name" value="PEP_ENZYMES_2"/>
    <property type="match status" value="1"/>
</dbReference>
<feature type="binding site" evidence="19">
    <location>
        <begin position="458"/>
        <end position="459"/>
    </location>
    <ligand>
        <name>phosphoenolpyruvate</name>
        <dbReference type="ChEBI" id="CHEBI:58702"/>
    </ligand>
</feature>
<feature type="active site" description="Tele-phosphohistidine intermediate" evidence="18">
    <location>
        <position position="191"/>
    </location>
</feature>
<feature type="binding site" evidence="19">
    <location>
        <position position="469"/>
    </location>
    <ligand>
        <name>phosphoenolpyruvate</name>
        <dbReference type="ChEBI" id="CHEBI:58702"/>
    </ligand>
</feature>
<keyword evidence="11 17" id="KW-0808">Transferase</keyword>
<keyword evidence="28" id="KW-1185">Reference proteome</keyword>
<keyword evidence="21" id="KW-0175">Coiled coil</keyword>
<dbReference type="InterPro" id="IPR006318">
    <property type="entry name" value="PTS_EI-like"/>
</dbReference>
<gene>
    <name evidence="26" type="primary">ptsA</name>
    <name evidence="25" type="ORF">TK11N_20500</name>
    <name evidence="26" type="ORF">TK2N_20770</name>
</gene>
<dbReference type="InterPro" id="IPR036618">
    <property type="entry name" value="PtsI_HPr-bd_sf"/>
</dbReference>
<comment type="subcellular location">
    <subcellularLocation>
        <location evidence="4 17">Cytoplasm</location>
    </subcellularLocation>
</comment>
<dbReference type="GO" id="GO:0008965">
    <property type="term" value="F:phosphoenolpyruvate-protein phosphotransferase activity"/>
    <property type="evidence" value="ECO:0007669"/>
    <property type="project" value="UniProtKB-EC"/>
</dbReference>
<dbReference type="Gene3D" id="3.50.30.10">
    <property type="entry name" value="Phosphohistidine domain"/>
    <property type="match status" value="1"/>
</dbReference>
<dbReference type="GO" id="GO:0009401">
    <property type="term" value="P:phosphoenolpyruvate-dependent sugar phosphotransferase system"/>
    <property type="evidence" value="ECO:0007669"/>
    <property type="project" value="UniProtKB-KW"/>
</dbReference>
<dbReference type="FunFam" id="3.20.20.60:FF:000007">
    <property type="entry name" value="Phosphoenolpyruvate-protein phosphotransferase"/>
    <property type="match status" value="1"/>
</dbReference>
<feature type="binding site" evidence="19">
    <location>
        <position position="334"/>
    </location>
    <ligand>
        <name>phosphoenolpyruvate</name>
        <dbReference type="ChEBI" id="CHEBI:58702"/>
    </ligand>
</feature>
<evidence type="ECO:0000256" key="19">
    <source>
        <dbReference type="PIRSR" id="PIRSR000732-2"/>
    </source>
</evidence>
<dbReference type="InterPro" id="IPR040442">
    <property type="entry name" value="Pyrv_kinase-like_dom_sf"/>
</dbReference>
<dbReference type="GO" id="GO:0005737">
    <property type="term" value="C:cytoplasm"/>
    <property type="evidence" value="ECO:0007669"/>
    <property type="project" value="UniProtKB-SubCell"/>
</dbReference>
<evidence type="ECO:0000256" key="4">
    <source>
        <dbReference type="ARBA" id="ARBA00004496"/>
    </source>
</evidence>
<dbReference type="SUPFAM" id="SSF52009">
    <property type="entry name" value="Phosphohistidine domain"/>
    <property type="match status" value="1"/>
</dbReference>
<comment type="caution">
    <text evidence="26">The sequence shown here is derived from an EMBL/GenBank/DDBJ whole genome shotgun (WGS) entry which is preliminary data.</text>
</comment>
<reference evidence="26" key="2">
    <citation type="journal article" date="2020" name="Int. Dairy J.">
        <title>Lactic acid bacterial diversity in Brie cheese focusing on salt concentration and pH of isolation medium and characterisation of halophilic and alkaliphilic lactic acid bacterial isolates.</title>
        <authorList>
            <person name="Unno R."/>
            <person name="Matsutani M."/>
            <person name="Suzuki T."/>
            <person name="Kodama K."/>
            <person name="Matsushita H."/>
            <person name="Yamasato K."/>
            <person name="Koizumi Y."/>
            <person name="Ishikawa M."/>
        </authorList>
    </citation>
    <scope>NUCLEOTIDE SEQUENCE</scope>
    <source>
        <strain evidence="26">7C1</strain>
        <strain evidence="25">8C4</strain>
    </source>
</reference>
<dbReference type="PRINTS" id="PR01736">
    <property type="entry name" value="PHPHTRNFRASE"/>
</dbReference>
<dbReference type="NCBIfam" id="TIGR01417">
    <property type="entry name" value="PTS_I_fam"/>
    <property type="match status" value="1"/>
</dbReference>
<evidence type="ECO:0000256" key="16">
    <source>
        <dbReference type="ARBA" id="ARBA00033235"/>
    </source>
</evidence>
<evidence type="ECO:0000256" key="8">
    <source>
        <dbReference type="ARBA" id="ARBA00022448"/>
    </source>
</evidence>
<dbReference type="Gene3D" id="1.10.274.10">
    <property type="entry name" value="PtsI, HPr-binding domain"/>
    <property type="match status" value="1"/>
</dbReference>
<feature type="binding site" evidence="20">
    <location>
        <position position="435"/>
    </location>
    <ligand>
        <name>Mg(2+)</name>
        <dbReference type="ChEBI" id="CHEBI:18420"/>
    </ligand>
</feature>
<evidence type="ECO:0000259" key="23">
    <source>
        <dbReference type="Pfam" id="PF02896"/>
    </source>
</evidence>
<feature type="domain" description="PEP-utilising enzyme C-terminal" evidence="23">
    <location>
        <begin position="252"/>
        <end position="545"/>
    </location>
</feature>
<evidence type="ECO:0000256" key="17">
    <source>
        <dbReference type="PIRNR" id="PIRNR000732"/>
    </source>
</evidence>
<evidence type="ECO:0000259" key="24">
    <source>
        <dbReference type="Pfam" id="PF05524"/>
    </source>
</evidence>
<keyword evidence="9 17" id="KW-0963">Cytoplasm</keyword>
<evidence type="ECO:0000256" key="3">
    <source>
        <dbReference type="ARBA" id="ARBA00002728"/>
    </source>
</evidence>
<organism evidence="26 27">
    <name type="scientific">Tetragenococcus koreensis</name>
    <dbReference type="NCBI Taxonomy" id="290335"/>
    <lineage>
        <taxon>Bacteria</taxon>
        <taxon>Bacillati</taxon>
        <taxon>Bacillota</taxon>
        <taxon>Bacilli</taxon>
        <taxon>Lactobacillales</taxon>
        <taxon>Enterococcaceae</taxon>
        <taxon>Tetragenococcus</taxon>
    </lineage>
</organism>
<evidence type="ECO:0000313" key="27">
    <source>
        <dbReference type="Proteomes" id="UP000886597"/>
    </source>
</evidence>
<evidence type="ECO:0000256" key="15">
    <source>
        <dbReference type="ARBA" id="ARBA00022842"/>
    </source>
</evidence>
<evidence type="ECO:0000313" key="25">
    <source>
        <dbReference type="EMBL" id="GEQ50198.1"/>
    </source>
</evidence>
<feature type="binding site" evidence="20">
    <location>
        <position position="459"/>
    </location>
    <ligand>
        <name>Mg(2+)</name>
        <dbReference type="ChEBI" id="CHEBI:18420"/>
    </ligand>
</feature>
<evidence type="ECO:0000256" key="2">
    <source>
        <dbReference type="ARBA" id="ARBA00001946"/>
    </source>
</evidence>
<feature type="active site" description="Proton donor" evidence="18">
    <location>
        <position position="506"/>
    </location>
</feature>
<evidence type="ECO:0000256" key="5">
    <source>
        <dbReference type="ARBA" id="ARBA00007837"/>
    </source>
</evidence>